<evidence type="ECO:0000313" key="3">
    <source>
        <dbReference type="Proteomes" id="UP001530315"/>
    </source>
</evidence>
<dbReference type="Proteomes" id="UP001530315">
    <property type="component" value="Unassembled WGS sequence"/>
</dbReference>
<evidence type="ECO:0000256" key="1">
    <source>
        <dbReference type="SAM" id="MobiDB-lite"/>
    </source>
</evidence>
<proteinExistence type="predicted"/>
<feature type="region of interest" description="Disordered" evidence="1">
    <location>
        <begin position="181"/>
        <end position="201"/>
    </location>
</feature>
<dbReference type="AlphaFoldDB" id="A0ABD3PYR9"/>
<gene>
    <name evidence="2" type="ORF">ACHAW5_003948</name>
</gene>
<feature type="region of interest" description="Disordered" evidence="1">
    <location>
        <begin position="122"/>
        <end position="147"/>
    </location>
</feature>
<dbReference type="EMBL" id="JALLAZ020000527">
    <property type="protein sequence ID" value="KAL3793083.1"/>
    <property type="molecule type" value="Genomic_DNA"/>
</dbReference>
<organism evidence="2 3">
    <name type="scientific">Stephanodiscus triporus</name>
    <dbReference type="NCBI Taxonomy" id="2934178"/>
    <lineage>
        <taxon>Eukaryota</taxon>
        <taxon>Sar</taxon>
        <taxon>Stramenopiles</taxon>
        <taxon>Ochrophyta</taxon>
        <taxon>Bacillariophyta</taxon>
        <taxon>Coscinodiscophyceae</taxon>
        <taxon>Thalassiosirophycidae</taxon>
        <taxon>Stephanodiscales</taxon>
        <taxon>Stephanodiscaceae</taxon>
        <taxon>Stephanodiscus</taxon>
    </lineage>
</organism>
<evidence type="ECO:0000313" key="2">
    <source>
        <dbReference type="EMBL" id="KAL3793083.1"/>
    </source>
</evidence>
<protein>
    <submittedName>
        <fullName evidence="2">Uncharacterized protein</fullName>
    </submittedName>
</protein>
<keyword evidence="3" id="KW-1185">Reference proteome</keyword>
<sequence>MGKSEKRIFLAIQIFQRYRTQARSHLPRSSARIAGNQIRDIFLNLPSSMTTTSVKPAEWSDWIDLARRREEFGKMISPLSSTTRLERWGMACRRVLRLTCLTALLVALVPANLVLVNLVGTPPSESEELGGDGRGGGGSMTGMDAIAGREGGEEGLMLSSAVSAVEGLKCTRSTVSSIFHGDGDGGALPTTERATNRARQG</sequence>
<name>A0ABD3PYR9_9STRA</name>
<reference evidence="2 3" key="1">
    <citation type="submission" date="2024-10" db="EMBL/GenBank/DDBJ databases">
        <title>Updated reference genomes for cyclostephanoid diatoms.</title>
        <authorList>
            <person name="Roberts W.R."/>
            <person name="Alverson A.J."/>
        </authorList>
    </citation>
    <scope>NUCLEOTIDE SEQUENCE [LARGE SCALE GENOMIC DNA]</scope>
    <source>
        <strain evidence="2 3">AJA276-08</strain>
    </source>
</reference>
<accession>A0ABD3PYR9</accession>
<comment type="caution">
    <text evidence="2">The sequence shown here is derived from an EMBL/GenBank/DDBJ whole genome shotgun (WGS) entry which is preliminary data.</text>
</comment>